<feature type="transmembrane region" description="Helical" evidence="9">
    <location>
        <begin position="143"/>
        <end position="165"/>
    </location>
</feature>
<keyword evidence="9" id="KW-0472">Membrane</keyword>
<dbReference type="InterPro" id="IPR050482">
    <property type="entry name" value="Sensor_HK_TwoCompSys"/>
</dbReference>
<dbReference type="CDD" id="cd16917">
    <property type="entry name" value="HATPase_UhpB-NarQ-NarX-like"/>
    <property type="match status" value="1"/>
</dbReference>
<feature type="transmembrane region" description="Helical" evidence="9">
    <location>
        <begin position="116"/>
        <end position="136"/>
    </location>
</feature>
<dbReference type="SUPFAM" id="SSF55874">
    <property type="entry name" value="ATPase domain of HSP90 chaperone/DNA topoisomerase II/histidine kinase"/>
    <property type="match status" value="1"/>
</dbReference>
<evidence type="ECO:0000256" key="3">
    <source>
        <dbReference type="ARBA" id="ARBA00022553"/>
    </source>
</evidence>
<evidence type="ECO:0000256" key="8">
    <source>
        <dbReference type="ARBA" id="ARBA00023012"/>
    </source>
</evidence>
<keyword evidence="8" id="KW-0902">Two-component regulatory system</keyword>
<evidence type="ECO:0000313" key="14">
    <source>
        <dbReference type="Proteomes" id="UP000024001"/>
    </source>
</evidence>
<feature type="transmembrane region" description="Helical" evidence="9">
    <location>
        <begin position="68"/>
        <end position="87"/>
    </location>
</feature>
<dbReference type="InterPro" id="IPR036890">
    <property type="entry name" value="HATPase_C_sf"/>
</dbReference>
<keyword evidence="9" id="KW-1133">Transmembrane helix</keyword>
<dbReference type="Pfam" id="PF07730">
    <property type="entry name" value="HisKA_3"/>
    <property type="match status" value="1"/>
</dbReference>
<name>A0A031FY82_9MICO</name>
<proteinExistence type="predicted"/>
<accession>A0A031FY82</accession>
<feature type="domain" description="Histidine kinase/HSP90-like ATPase" evidence="10">
    <location>
        <begin position="324"/>
        <end position="413"/>
    </location>
</feature>
<organism evidence="13 14">
    <name type="scientific">Microbacterium oleivorans</name>
    <dbReference type="NCBI Taxonomy" id="273677"/>
    <lineage>
        <taxon>Bacteria</taxon>
        <taxon>Bacillati</taxon>
        <taxon>Actinomycetota</taxon>
        <taxon>Actinomycetes</taxon>
        <taxon>Micrococcales</taxon>
        <taxon>Microbacteriaceae</taxon>
        <taxon>Microbacterium</taxon>
    </lineage>
</organism>
<dbReference type="InterPro" id="IPR003594">
    <property type="entry name" value="HATPase_dom"/>
</dbReference>
<feature type="domain" description="Signal transduction histidine kinase subgroup 3 dimerisation and phosphoacceptor" evidence="11">
    <location>
        <begin position="217"/>
        <end position="281"/>
    </location>
</feature>
<dbReference type="PANTHER" id="PTHR24421">
    <property type="entry name" value="NITRATE/NITRITE SENSOR PROTEIN NARX-RELATED"/>
    <property type="match status" value="1"/>
</dbReference>
<dbReference type="EMBL" id="JFYO01000001">
    <property type="protein sequence ID" value="EZP29814.1"/>
    <property type="molecule type" value="Genomic_DNA"/>
</dbReference>
<evidence type="ECO:0000256" key="6">
    <source>
        <dbReference type="ARBA" id="ARBA00022777"/>
    </source>
</evidence>
<protein>
    <recommendedName>
        <fullName evidence="2">histidine kinase</fullName>
        <ecNumber evidence="2">2.7.13.3</ecNumber>
    </recommendedName>
</protein>
<dbReference type="InterPro" id="IPR055558">
    <property type="entry name" value="DUF7134"/>
</dbReference>
<keyword evidence="6 13" id="KW-0418">Kinase</keyword>
<dbReference type="PANTHER" id="PTHR24421:SF10">
    <property type="entry name" value="NITRATE_NITRITE SENSOR PROTEIN NARQ"/>
    <property type="match status" value="1"/>
</dbReference>
<evidence type="ECO:0000259" key="10">
    <source>
        <dbReference type="Pfam" id="PF02518"/>
    </source>
</evidence>
<dbReference type="GO" id="GO:0000155">
    <property type="term" value="F:phosphorelay sensor kinase activity"/>
    <property type="evidence" value="ECO:0007669"/>
    <property type="project" value="InterPro"/>
</dbReference>
<dbReference type="Gene3D" id="3.30.565.10">
    <property type="entry name" value="Histidine kinase-like ATPase, C-terminal domain"/>
    <property type="match status" value="1"/>
</dbReference>
<keyword evidence="9" id="KW-0812">Transmembrane</keyword>
<keyword evidence="14" id="KW-1185">Reference proteome</keyword>
<dbReference type="eggNOG" id="COG4585">
    <property type="taxonomic scope" value="Bacteria"/>
</dbReference>
<evidence type="ECO:0000256" key="7">
    <source>
        <dbReference type="ARBA" id="ARBA00022840"/>
    </source>
</evidence>
<evidence type="ECO:0000259" key="11">
    <source>
        <dbReference type="Pfam" id="PF07730"/>
    </source>
</evidence>
<dbReference type="RefSeq" id="WP_235186032.1">
    <property type="nucleotide sequence ID" value="NZ_JFYO01000001.1"/>
</dbReference>
<dbReference type="Gene3D" id="1.20.5.1930">
    <property type="match status" value="1"/>
</dbReference>
<reference evidence="13 14" key="1">
    <citation type="submission" date="2014-03" db="EMBL/GenBank/DDBJ databases">
        <title>Draft Genome Sequences of 13 Willow Endophytes.</title>
        <authorList>
            <person name="Gan H.Y."/>
            <person name="Gan H.M."/>
            <person name="Savka M.A."/>
            <person name="Hudson A.O."/>
        </authorList>
    </citation>
    <scope>NUCLEOTIDE SEQUENCE [LARGE SCALE GENOMIC DNA]</scope>
    <source>
        <strain evidence="13 14">RIT293</strain>
    </source>
</reference>
<comment type="caution">
    <text evidence="13">The sequence shown here is derived from an EMBL/GenBank/DDBJ whole genome shotgun (WGS) entry which is preliminary data.</text>
</comment>
<keyword evidence="4" id="KW-0808">Transferase</keyword>
<feature type="domain" description="DUF7134" evidence="12">
    <location>
        <begin position="25"/>
        <end position="152"/>
    </location>
</feature>
<feature type="transmembrane region" description="Helical" evidence="9">
    <location>
        <begin position="33"/>
        <end position="56"/>
    </location>
</feature>
<evidence type="ECO:0000256" key="9">
    <source>
        <dbReference type="SAM" id="Phobius"/>
    </source>
</evidence>
<dbReference type="Pfam" id="PF23539">
    <property type="entry name" value="DUF7134"/>
    <property type="match status" value="1"/>
</dbReference>
<dbReference type="AlphaFoldDB" id="A0A031FY82"/>
<dbReference type="PATRIC" id="fig|273677.3.peg.429"/>
<dbReference type="InterPro" id="IPR011712">
    <property type="entry name" value="Sig_transdc_His_kin_sub3_dim/P"/>
</dbReference>
<gene>
    <name evidence="13" type="ORF">BW34_00440</name>
</gene>
<keyword evidence="3" id="KW-0597">Phosphoprotein</keyword>
<sequence>MTNRSRSSPSAEGELRLPRPPGVLRRYWARHPVFADVLVCVVCLMVSAVPVIATPVLPEGVGTRSSDWLRVLPFLGVMVVLGCLSLLLRRRHPILVLGAAYLVALAYLFTPDPITGPLVLVATYSVAVHVSTRATLVGVGIGTVVLVGTGIGLASAGAISTAVLWGSIVNEALNAVIGGLIGTNVGSRARYVAALIDHSRRLVVERDQQAKLASAAERERIARELHDIVAHSLTVMVALAEGVAASRDAERSRPGVEAIAATGREALRDMRATLGILRDPAEAPLAPLARDTTAETVASARAAGFDTRLIVSGDPAGLDSRTQLAVSRIVQESVTNILRHASGATRIDVVIRHEPEGVSVAVRDDGFPVTAPQDSPGFGLRGLRERVELTGGTVSAGPRHPHGWSVTAHIPRQELHA</sequence>
<evidence type="ECO:0000256" key="4">
    <source>
        <dbReference type="ARBA" id="ARBA00022679"/>
    </source>
</evidence>
<evidence type="ECO:0000256" key="2">
    <source>
        <dbReference type="ARBA" id="ARBA00012438"/>
    </source>
</evidence>
<comment type="catalytic activity">
    <reaction evidence="1">
        <text>ATP + protein L-histidine = ADP + protein N-phospho-L-histidine.</text>
        <dbReference type="EC" id="2.7.13.3"/>
    </reaction>
</comment>
<dbReference type="GO" id="GO:0016020">
    <property type="term" value="C:membrane"/>
    <property type="evidence" value="ECO:0007669"/>
    <property type="project" value="InterPro"/>
</dbReference>
<dbReference type="Pfam" id="PF02518">
    <property type="entry name" value="HATPase_c"/>
    <property type="match status" value="1"/>
</dbReference>
<dbReference type="EC" id="2.7.13.3" evidence="2"/>
<keyword evidence="7" id="KW-0067">ATP-binding</keyword>
<evidence type="ECO:0000313" key="13">
    <source>
        <dbReference type="EMBL" id="EZP29814.1"/>
    </source>
</evidence>
<evidence type="ECO:0000259" key="12">
    <source>
        <dbReference type="Pfam" id="PF23539"/>
    </source>
</evidence>
<dbReference type="Proteomes" id="UP000024001">
    <property type="component" value="Unassembled WGS sequence"/>
</dbReference>
<dbReference type="GO" id="GO:0005524">
    <property type="term" value="F:ATP binding"/>
    <property type="evidence" value="ECO:0007669"/>
    <property type="project" value="UniProtKB-KW"/>
</dbReference>
<dbReference type="GO" id="GO:0046983">
    <property type="term" value="F:protein dimerization activity"/>
    <property type="evidence" value="ECO:0007669"/>
    <property type="project" value="InterPro"/>
</dbReference>
<feature type="transmembrane region" description="Helical" evidence="9">
    <location>
        <begin position="94"/>
        <end position="110"/>
    </location>
</feature>
<evidence type="ECO:0000256" key="1">
    <source>
        <dbReference type="ARBA" id="ARBA00000085"/>
    </source>
</evidence>
<keyword evidence="5" id="KW-0547">Nucleotide-binding</keyword>
<evidence type="ECO:0000256" key="5">
    <source>
        <dbReference type="ARBA" id="ARBA00022741"/>
    </source>
</evidence>